<dbReference type="InterPro" id="IPR001223">
    <property type="entry name" value="Glyco_hydro18_cat"/>
</dbReference>
<proteinExistence type="predicted"/>
<dbReference type="Gene3D" id="3.10.50.10">
    <property type="match status" value="1"/>
</dbReference>
<dbReference type="InterPro" id="IPR029070">
    <property type="entry name" value="Chitinase_insertion_sf"/>
</dbReference>
<dbReference type="Pfam" id="PF00704">
    <property type="entry name" value="Glyco_hydro_18"/>
    <property type="match status" value="1"/>
</dbReference>
<sequence>MAGSVAQVSWQEKILKRVLEQEGVPREKLLLGIPFYTRLWKEATDESGKKKLTSSALTMKQAKNVIIENKAKVEWDEESGQFYAEYTKDNAIYKLWLEDANSINLKSSLAQKYRLAGTCAWSIYFVSEDIWDVLNKNLKEIESYQEWLEQNRSNQYKFP</sequence>
<dbReference type="EMBL" id="BAVR01000016">
    <property type="protein sequence ID" value="GAE88316.1"/>
    <property type="molecule type" value="Genomic_DNA"/>
</dbReference>
<comment type="caution">
    <text evidence="2">The sequence shown here is derived from an EMBL/GenBank/DDBJ whole genome shotgun (WGS) entry which is preliminary data.</text>
</comment>
<keyword evidence="2" id="KW-0378">Hydrolase</keyword>
<organism evidence="2 3">
    <name type="scientific">Acetivibrio straminisolvens JCM 21531</name>
    <dbReference type="NCBI Taxonomy" id="1294263"/>
    <lineage>
        <taxon>Bacteria</taxon>
        <taxon>Bacillati</taxon>
        <taxon>Bacillota</taxon>
        <taxon>Clostridia</taxon>
        <taxon>Eubacteriales</taxon>
        <taxon>Oscillospiraceae</taxon>
        <taxon>Acetivibrio</taxon>
    </lineage>
</organism>
<keyword evidence="3" id="KW-1185">Reference proteome</keyword>
<reference evidence="2" key="1">
    <citation type="journal article" date="2014" name="Genome Announc.">
        <title>Draft Genome Sequence of Clostridium straminisolvens Strain JCM 21531T, Isolated from a Cellulose-Degrading Bacterial Community.</title>
        <authorList>
            <person name="Yuki M."/>
            <person name="Oshima K."/>
            <person name="Suda W."/>
            <person name="Sakamoto M."/>
            <person name="Kitamura K."/>
            <person name="Iida T."/>
            <person name="Hattori M."/>
            <person name="Ohkuma M."/>
        </authorList>
    </citation>
    <scope>NUCLEOTIDE SEQUENCE [LARGE SCALE GENOMIC DNA]</scope>
    <source>
        <strain evidence="2">JCM 21531</strain>
    </source>
</reference>
<dbReference type="STRING" id="1294263.JCM21531_1751"/>
<dbReference type="GO" id="GO:0016787">
    <property type="term" value="F:hydrolase activity"/>
    <property type="evidence" value="ECO:0007669"/>
    <property type="project" value="UniProtKB-KW"/>
</dbReference>
<protein>
    <submittedName>
        <fullName evidence="2">Spore peptidoglycan hydrolase</fullName>
    </submittedName>
</protein>
<dbReference type="PANTHER" id="PTHR46066:SF2">
    <property type="entry name" value="CHITINASE DOMAIN-CONTAINING PROTEIN 1"/>
    <property type="match status" value="1"/>
</dbReference>
<accession>W4V551</accession>
<evidence type="ECO:0000259" key="1">
    <source>
        <dbReference type="PROSITE" id="PS51910"/>
    </source>
</evidence>
<feature type="domain" description="GH18" evidence="1">
    <location>
        <begin position="1"/>
        <end position="141"/>
    </location>
</feature>
<name>W4V551_9FIRM</name>
<dbReference type="GO" id="GO:0005975">
    <property type="term" value="P:carbohydrate metabolic process"/>
    <property type="evidence" value="ECO:0007669"/>
    <property type="project" value="InterPro"/>
</dbReference>
<dbReference type="PROSITE" id="PS51910">
    <property type="entry name" value="GH18_2"/>
    <property type="match status" value="1"/>
</dbReference>
<dbReference type="AlphaFoldDB" id="W4V551"/>
<evidence type="ECO:0000313" key="2">
    <source>
        <dbReference type="EMBL" id="GAE88316.1"/>
    </source>
</evidence>
<evidence type="ECO:0000313" key="3">
    <source>
        <dbReference type="Proteomes" id="UP000019109"/>
    </source>
</evidence>
<dbReference type="PANTHER" id="PTHR46066">
    <property type="entry name" value="CHITINASE DOMAIN-CONTAINING PROTEIN 1 FAMILY MEMBER"/>
    <property type="match status" value="1"/>
</dbReference>
<dbReference type="Proteomes" id="UP000019109">
    <property type="component" value="Unassembled WGS sequence"/>
</dbReference>
<dbReference type="Gene3D" id="3.20.20.80">
    <property type="entry name" value="Glycosidases"/>
    <property type="match status" value="1"/>
</dbReference>
<dbReference type="InterPro" id="IPR017853">
    <property type="entry name" value="GH"/>
</dbReference>
<gene>
    <name evidence="2" type="ORF">JCM21531_1751</name>
</gene>
<dbReference type="SUPFAM" id="SSF51445">
    <property type="entry name" value="(Trans)glycosidases"/>
    <property type="match status" value="1"/>
</dbReference>
<dbReference type="RefSeq" id="WP_279378990.1">
    <property type="nucleotide sequence ID" value="NZ_BAVR01000016.1"/>
</dbReference>